<keyword evidence="1" id="KW-1185">Reference proteome</keyword>
<evidence type="ECO:0000313" key="2">
    <source>
        <dbReference type="RefSeq" id="XP_065658736.1"/>
    </source>
</evidence>
<dbReference type="GeneID" id="136083263"/>
<proteinExistence type="predicted"/>
<dbReference type="PANTHER" id="PTHR46880">
    <property type="entry name" value="RAS-ASSOCIATING DOMAIN-CONTAINING PROTEIN"/>
    <property type="match status" value="1"/>
</dbReference>
<accession>A0ABM4CAP0</accession>
<protein>
    <submittedName>
        <fullName evidence="2">E3 SUMO-protein ligase KIAA1586-like</fullName>
    </submittedName>
</protein>
<dbReference type="RefSeq" id="XP_065658736.1">
    <property type="nucleotide sequence ID" value="XM_065802664.1"/>
</dbReference>
<dbReference type="Proteomes" id="UP001652625">
    <property type="component" value="Chromosome 08"/>
</dbReference>
<evidence type="ECO:0000313" key="1">
    <source>
        <dbReference type="Proteomes" id="UP001652625"/>
    </source>
</evidence>
<sequence>MTMLGRKSGVATKLTEVFPNIIVNDHTYFIEDLALIIDILEEFSILSNALQSRKITILKADQLIKRTIRAIELHKNYNFGIYEKKVQNLISSNEFKCIPFDYNNKFVSLPREQLLDSVAKNMKARLLSASHINMDEDKNENNDTDNYEKLVQFFEILDPSTWSLDKIMSPWLEGEDMVRKLCIILKFKVDVNDFRDFADANIQLKNVQLLNSILRAKKIASTIAISSSEAERGFSLMNLIASKLRTSLTVEHISNLMKNFFWGKLIANFDFIPFVKSWMNQNHRLATETKVRRRHNNDVSVNEQGI</sequence>
<dbReference type="PANTHER" id="PTHR46880:SF8">
    <property type="entry name" value="E3 SUMO-PROTEIN LIGASE KIAA1586"/>
    <property type="match status" value="1"/>
</dbReference>
<name>A0ABM4CAP0_HYDVU</name>
<reference evidence="2" key="1">
    <citation type="submission" date="2025-08" db="UniProtKB">
        <authorList>
            <consortium name="RefSeq"/>
        </authorList>
    </citation>
    <scope>IDENTIFICATION</scope>
</reference>
<organism evidence="1 2">
    <name type="scientific">Hydra vulgaris</name>
    <name type="common">Hydra</name>
    <name type="synonym">Hydra attenuata</name>
    <dbReference type="NCBI Taxonomy" id="6087"/>
    <lineage>
        <taxon>Eukaryota</taxon>
        <taxon>Metazoa</taxon>
        <taxon>Cnidaria</taxon>
        <taxon>Hydrozoa</taxon>
        <taxon>Hydroidolina</taxon>
        <taxon>Anthoathecata</taxon>
        <taxon>Aplanulata</taxon>
        <taxon>Hydridae</taxon>
        <taxon>Hydra</taxon>
    </lineage>
</organism>
<gene>
    <name evidence="2" type="primary">LOC136083263</name>
</gene>